<evidence type="ECO:0000313" key="1">
    <source>
        <dbReference type="EMBL" id="ROW08009.1"/>
    </source>
</evidence>
<dbReference type="Proteomes" id="UP000285146">
    <property type="component" value="Unassembled WGS sequence"/>
</dbReference>
<sequence>MAMTFDQYGTTSPTPSGSKGWLLALQHRQRFPECDVREVSLVSGGIPARCCQVSIQAVTLKDLEQSLNSKVVGSIQRHCQSIPANLWRRIGVEPYRGREESASGYDSRSGKS</sequence>
<dbReference type="InParanoid" id="A0A423WWZ6"/>
<dbReference type="AlphaFoldDB" id="A0A423WWZ6"/>
<organism evidence="1 2">
    <name type="scientific">Cytospora leucostoma</name>
    <dbReference type="NCBI Taxonomy" id="1230097"/>
    <lineage>
        <taxon>Eukaryota</taxon>
        <taxon>Fungi</taxon>
        <taxon>Dikarya</taxon>
        <taxon>Ascomycota</taxon>
        <taxon>Pezizomycotina</taxon>
        <taxon>Sordariomycetes</taxon>
        <taxon>Sordariomycetidae</taxon>
        <taxon>Diaporthales</taxon>
        <taxon>Cytosporaceae</taxon>
        <taxon>Cytospora</taxon>
    </lineage>
</organism>
<gene>
    <name evidence="1" type="ORF">VPNG_06040</name>
</gene>
<keyword evidence="2" id="KW-1185">Reference proteome</keyword>
<evidence type="ECO:0000313" key="2">
    <source>
        <dbReference type="Proteomes" id="UP000285146"/>
    </source>
</evidence>
<accession>A0A423WWZ6</accession>
<protein>
    <submittedName>
        <fullName evidence="1">Uncharacterized protein</fullName>
    </submittedName>
</protein>
<reference evidence="1 2" key="1">
    <citation type="submission" date="2015-09" db="EMBL/GenBank/DDBJ databases">
        <title>Host preference determinants of Valsa canker pathogens revealed by comparative genomics.</title>
        <authorList>
            <person name="Yin Z."/>
            <person name="Huang L."/>
        </authorList>
    </citation>
    <scope>NUCLEOTIDE SEQUENCE [LARGE SCALE GENOMIC DNA]</scope>
    <source>
        <strain evidence="1 2">SXYLt</strain>
    </source>
</reference>
<comment type="caution">
    <text evidence="1">The sequence shown here is derived from an EMBL/GenBank/DDBJ whole genome shotgun (WGS) entry which is preliminary data.</text>
</comment>
<name>A0A423WWZ6_9PEZI</name>
<proteinExistence type="predicted"/>
<dbReference type="EMBL" id="LKEB01000036">
    <property type="protein sequence ID" value="ROW08009.1"/>
    <property type="molecule type" value="Genomic_DNA"/>
</dbReference>